<feature type="transmembrane region" description="Helical" evidence="7">
    <location>
        <begin position="212"/>
        <end position="233"/>
    </location>
</feature>
<dbReference type="PANTHER" id="PTHR10037:SF62">
    <property type="entry name" value="SODIUM CHANNEL PROTEIN 60E"/>
    <property type="match status" value="1"/>
</dbReference>
<dbReference type="InterPro" id="IPR043203">
    <property type="entry name" value="VGCC_Ca_Na"/>
</dbReference>
<feature type="compositionally biased region" description="Polar residues" evidence="6">
    <location>
        <begin position="688"/>
        <end position="697"/>
    </location>
</feature>
<dbReference type="GO" id="GO:0005248">
    <property type="term" value="F:voltage-gated sodium channel activity"/>
    <property type="evidence" value="ECO:0007669"/>
    <property type="project" value="TreeGrafter"/>
</dbReference>
<dbReference type="Proteomes" id="UP000186817">
    <property type="component" value="Unassembled WGS sequence"/>
</dbReference>
<comment type="caution">
    <text evidence="9">The sequence shown here is derived from an EMBL/GenBank/DDBJ whole genome shotgun (WGS) entry which is preliminary data.</text>
</comment>
<feature type="region of interest" description="Disordered" evidence="6">
    <location>
        <begin position="677"/>
        <end position="743"/>
    </location>
</feature>
<keyword evidence="9" id="KW-0406">Ion transport</keyword>
<sequence length="743" mass="82777">MLLQGAVRDMLEVPGGGGSWAIFRTTEFRQEVTKVTFPDAMPPHELGKQSADATAADSVEQAQQASALPAESQTKISAAKASSDVSSECSLEFKRLLQLLAAQHVQDMASLRSELVNPGLDAPKEPPSLNLSRSASIGSSPPEVPLPRVAREPSKDTNRMPRLSVMPQPSARRFDPNSPHSMRDRSREGIEQVSALERCADFLQSAVFESALSALLVANVFFMALEMQFLGMVSGWEIDKYDEPVPSQSSWPTINRVITVGDFVFTVIFAVDVTVRIVVLRCRFWRAVMNWIDAIVVATSSVQWFMPSLAIDAVYLRLIRLGKLARAFRMVTMSRSLDSLQLLLKCCASSVDMLFWSFCLLTFIQCISGMILSALVREYLNDDTKPLQIRQQVWDYYGTFTRTFLTMFEILFANWGPPCRVLVDYVDEAFSLFFLVYRCMIGYAVLNVVNAVFVQQTLLMAANDEDLAFKQKQKDWALYTKKVQRLFSAMDTSEDGMVTLDEFAQLIESPKLRFWMSQLELDYHDLLGLFEMLDDGDGEISMKEFIENAQKLKGPAKAIDLHRLETKLELLLAQVLANTSSAAAGRSHRSSTYSLQTLFSAAGLSRESHGFASRMAAAAAATALGDDDKSAKNVKRSASRVTLPCGRWCITVCAEDREVAQKLRPESTVMAYTRDSKNSAAESIAEGIQQQVQSSDTAAEEEEEEEENGPQALLRPTTPFPPSISEQLRCRHRRSPRGVREGE</sequence>
<dbReference type="CDD" id="cd00051">
    <property type="entry name" value="EFh"/>
    <property type="match status" value="1"/>
</dbReference>
<feature type="transmembrane region" description="Helical" evidence="7">
    <location>
        <begin position="253"/>
        <end position="275"/>
    </location>
</feature>
<protein>
    <submittedName>
        <fullName evidence="9">Sodium channel protein type 11 subunit alpha</fullName>
    </submittedName>
</protein>
<evidence type="ECO:0000313" key="9">
    <source>
        <dbReference type="EMBL" id="OLP94682.1"/>
    </source>
</evidence>
<keyword evidence="2 7" id="KW-0812">Transmembrane</keyword>
<dbReference type="Pfam" id="PF00520">
    <property type="entry name" value="Ion_trans"/>
    <property type="match status" value="1"/>
</dbReference>
<dbReference type="Gene3D" id="1.20.120.350">
    <property type="entry name" value="Voltage-gated potassium channels. Chain C"/>
    <property type="match status" value="1"/>
</dbReference>
<evidence type="ECO:0000256" key="2">
    <source>
        <dbReference type="ARBA" id="ARBA00022692"/>
    </source>
</evidence>
<feature type="region of interest" description="Disordered" evidence="6">
    <location>
        <begin position="39"/>
        <end position="74"/>
    </location>
</feature>
<feature type="compositionally biased region" description="Basic and acidic residues" evidence="6">
    <location>
        <begin position="149"/>
        <end position="159"/>
    </location>
</feature>
<dbReference type="GO" id="GO:0005509">
    <property type="term" value="F:calcium ion binding"/>
    <property type="evidence" value="ECO:0007669"/>
    <property type="project" value="InterPro"/>
</dbReference>
<dbReference type="SUPFAM" id="SSF81324">
    <property type="entry name" value="Voltage-gated potassium channels"/>
    <property type="match status" value="1"/>
</dbReference>
<dbReference type="InterPro" id="IPR027359">
    <property type="entry name" value="Volt_channel_dom_sf"/>
</dbReference>
<name>A0A1Q9DHM5_SYMMI</name>
<evidence type="ECO:0000256" key="6">
    <source>
        <dbReference type="SAM" id="MobiDB-lite"/>
    </source>
</evidence>
<reference evidence="9 10" key="1">
    <citation type="submission" date="2016-02" db="EMBL/GenBank/DDBJ databases">
        <title>Genome analysis of coral dinoflagellate symbionts highlights evolutionary adaptations to a symbiotic lifestyle.</title>
        <authorList>
            <person name="Aranda M."/>
            <person name="Li Y."/>
            <person name="Liew Y.J."/>
            <person name="Baumgarten S."/>
            <person name="Simakov O."/>
            <person name="Wilson M."/>
            <person name="Piel J."/>
            <person name="Ashoor H."/>
            <person name="Bougouffa S."/>
            <person name="Bajic V.B."/>
            <person name="Ryu T."/>
            <person name="Ravasi T."/>
            <person name="Bayer T."/>
            <person name="Micklem G."/>
            <person name="Kim H."/>
            <person name="Bhak J."/>
            <person name="Lajeunesse T.C."/>
            <person name="Voolstra C.R."/>
        </authorList>
    </citation>
    <scope>NUCLEOTIDE SEQUENCE [LARGE SCALE GENOMIC DNA]</scope>
    <source>
        <strain evidence="9 10">CCMP2467</strain>
    </source>
</reference>
<dbReference type="PROSITE" id="PS50222">
    <property type="entry name" value="EF_HAND_2"/>
    <property type="match status" value="1"/>
</dbReference>
<feature type="region of interest" description="Disordered" evidence="6">
    <location>
        <begin position="117"/>
        <end position="184"/>
    </location>
</feature>
<evidence type="ECO:0000256" key="3">
    <source>
        <dbReference type="ARBA" id="ARBA00022837"/>
    </source>
</evidence>
<accession>A0A1Q9DHM5</accession>
<proteinExistence type="predicted"/>
<evidence type="ECO:0000256" key="4">
    <source>
        <dbReference type="ARBA" id="ARBA00022989"/>
    </source>
</evidence>
<feature type="transmembrane region" description="Helical" evidence="7">
    <location>
        <begin position="353"/>
        <end position="376"/>
    </location>
</feature>
<keyword evidence="3" id="KW-0106">Calcium</keyword>
<dbReference type="EMBL" id="LSRX01000533">
    <property type="protein sequence ID" value="OLP94682.1"/>
    <property type="molecule type" value="Genomic_DNA"/>
</dbReference>
<gene>
    <name evidence="9" type="primary">Scn11a</name>
    <name evidence="9" type="ORF">AK812_SmicGene23289</name>
</gene>
<keyword evidence="4 7" id="KW-1133">Transmembrane helix</keyword>
<feature type="compositionally biased region" description="Polar residues" evidence="6">
    <location>
        <begin position="129"/>
        <end position="139"/>
    </location>
</feature>
<feature type="compositionally biased region" description="Polar residues" evidence="6">
    <location>
        <begin position="60"/>
        <end position="74"/>
    </location>
</feature>
<dbReference type="Gene3D" id="1.10.238.10">
    <property type="entry name" value="EF-hand"/>
    <property type="match status" value="1"/>
</dbReference>
<dbReference type="InterPro" id="IPR018247">
    <property type="entry name" value="EF_Hand_1_Ca_BS"/>
</dbReference>
<dbReference type="PANTHER" id="PTHR10037">
    <property type="entry name" value="VOLTAGE-GATED CATION CHANNEL CALCIUM AND SODIUM"/>
    <property type="match status" value="1"/>
</dbReference>
<evidence type="ECO:0000256" key="5">
    <source>
        <dbReference type="ARBA" id="ARBA00023136"/>
    </source>
</evidence>
<organism evidence="9 10">
    <name type="scientific">Symbiodinium microadriaticum</name>
    <name type="common">Dinoflagellate</name>
    <name type="synonym">Zooxanthella microadriatica</name>
    <dbReference type="NCBI Taxonomy" id="2951"/>
    <lineage>
        <taxon>Eukaryota</taxon>
        <taxon>Sar</taxon>
        <taxon>Alveolata</taxon>
        <taxon>Dinophyceae</taxon>
        <taxon>Suessiales</taxon>
        <taxon>Symbiodiniaceae</taxon>
        <taxon>Symbiodinium</taxon>
    </lineage>
</organism>
<evidence type="ECO:0000256" key="7">
    <source>
        <dbReference type="SAM" id="Phobius"/>
    </source>
</evidence>
<dbReference type="InterPro" id="IPR002048">
    <property type="entry name" value="EF_hand_dom"/>
</dbReference>
<keyword evidence="9" id="KW-0813">Transport</keyword>
<evidence type="ECO:0000313" key="10">
    <source>
        <dbReference type="Proteomes" id="UP000186817"/>
    </source>
</evidence>
<feature type="transmembrane region" description="Helical" evidence="7">
    <location>
        <begin position="435"/>
        <end position="454"/>
    </location>
</feature>
<keyword evidence="10" id="KW-1185">Reference proteome</keyword>
<dbReference type="PROSITE" id="PS00018">
    <property type="entry name" value="EF_HAND_1"/>
    <property type="match status" value="1"/>
</dbReference>
<dbReference type="OrthoDB" id="419102at2759"/>
<dbReference type="GO" id="GO:0001518">
    <property type="term" value="C:voltage-gated sodium channel complex"/>
    <property type="evidence" value="ECO:0007669"/>
    <property type="project" value="TreeGrafter"/>
</dbReference>
<keyword evidence="9" id="KW-0407">Ion channel</keyword>
<feature type="compositionally biased region" description="Acidic residues" evidence="6">
    <location>
        <begin position="698"/>
        <end position="708"/>
    </location>
</feature>
<dbReference type="InterPro" id="IPR005821">
    <property type="entry name" value="Ion_trans_dom"/>
</dbReference>
<keyword evidence="5 7" id="KW-0472">Membrane</keyword>
<dbReference type="SMART" id="SM00054">
    <property type="entry name" value="EFh"/>
    <property type="match status" value="2"/>
</dbReference>
<dbReference type="SUPFAM" id="SSF47473">
    <property type="entry name" value="EF-hand"/>
    <property type="match status" value="1"/>
</dbReference>
<dbReference type="Gene3D" id="1.10.287.70">
    <property type="match status" value="1"/>
</dbReference>
<feature type="domain" description="EF-hand" evidence="8">
    <location>
        <begin position="478"/>
        <end position="513"/>
    </location>
</feature>
<dbReference type="AlphaFoldDB" id="A0A1Q9DHM5"/>
<comment type="subcellular location">
    <subcellularLocation>
        <location evidence="1">Membrane</location>
        <topology evidence="1">Multi-pass membrane protein</topology>
    </subcellularLocation>
</comment>
<dbReference type="InterPro" id="IPR011992">
    <property type="entry name" value="EF-hand-dom_pair"/>
</dbReference>
<evidence type="ECO:0000256" key="1">
    <source>
        <dbReference type="ARBA" id="ARBA00004141"/>
    </source>
</evidence>
<evidence type="ECO:0000259" key="8">
    <source>
        <dbReference type="PROSITE" id="PS50222"/>
    </source>
</evidence>